<dbReference type="InterPro" id="IPR010982">
    <property type="entry name" value="Lambda_DNA-bd_dom_sf"/>
</dbReference>
<reference evidence="2 3" key="1">
    <citation type="submission" date="2019-01" db="EMBL/GenBank/DDBJ databases">
        <title>Spirosoma flava sp. nov., a propanil-degrading bacterium isolated from herbicide-contaminated soil.</title>
        <authorList>
            <person name="Zhang L."/>
            <person name="Jiang J.-D."/>
        </authorList>
    </citation>
    <scope>NUCLEOTIDE SEQUENCE [LARGE SCALE GENOMIC DNA]</scope>
    <source>
        <strain evidence="2 3">TY50</strain>
    </source>
</reference>
<evidence type="ECO:0000313" key="3">
    <source>
        <dbReference type="Proteomes" id="UP000290407"/>
    </source>
</evidence>
<dbReference type="CDD" id="cd00093">
    <property type="entry name" value="HTH_XRE"/>
    <property type="match status" value="1"/>
</dbReference>
<dbReference type="EMBL" id="SBLB01000006">
    <property type="protein sequence ID" value="RYC68121.1"/>
    <property type="molecule type" value="Genomic_DNA"/>
</dbReference>
<dbReference type="Pfam" id="PF01381">
    <property type="entry name" value="HTH_3"/>
    <property type="match status" value="1"/>
</dbReference>
<organism evidence="2 3">
    <name type="scientific">Spirosoma sordidisoli</name>
    <dbReference type="NCBI Taxonomy" id="2502893"/>
    <lineage>
        <taxon>Bacteria</taxon>
        <taxon>Pseudomonadati</taxon>
        <taxon>Bacteroidota</taxon>
        <taxon>Cytophagia</taxon>
        <taxon>Cytophagales</taxon>
        <taxon>Cytophagaceae</taxon>
        <taxon>Spirosoma</taxon>
    </lineage>
</organism>
<proteinExistence type="predicted"/>
<evidence type="ECO:0000313" key="2">
    <source>
        <dbReference type="EMBL" id="RYC68121.1"/>
    </source>
</evidence>
<dbReference type="PROSITE" id="PS50943">
    <property type="entry name" value="HTH_CROC1"/>
    <property type="match status" value="1"/>
</dbReference>
<evidence type="ECO:0000259" key="1">
    <source>
        <dbReference type="PROSITE" id="PS50943"/>
    </source>
</evidence>
<protein>
    <submittedName>
        <fullName evidence="2">XRE family transcriptional regulator</fullName>
    </submittedName>
</protein>
<dbReference type="Proteomes" id="UP000290407">
    <property type="component" value="Unassembled WGS sequence"/>
</dbReference>
<sequence length="68" mass="7568">MDELISKLIARRNALRLTQEYLAELAGVSLRTIKAIESGAGNPRVSTLLKLADVLGMELRWIVKPHNL</sequence>
<dbReference type="SMART" id="SM00530">
    <property type="entry name" value="HTH_XRE"/>
    <property type="match status" value="1"/>
</dbReference>
<dbReference type="GO" id="GO:0003677">
    <property type="term" value="F:DNA binding"/>
    <property type="evidence" value="ECO:0007669"/>
    <property type="project" value="InterPro"/>
</dbReference>
<gene>
    <name evidence="2" type="ORF">EQG79_21965</name>
</gene>
<dbReference type="AlphaFoldDB" id="A0A4Q2UKH0"/>
<feature type="domain" description="HTH cro/C1-type" evidence="1">
    <location>
        <begin position="8"/>
        <end position="62"/>
    </location>
</feature>
<keyword evidence="3" id="KW-1185">Reference proteome</keyword>
<dbReference type="Gene3D" id="1.10.260.40">
    <property type="entry name" value="lambda repressor-like DNA-binding domains"/>
    <property type="match status" value="1"/>
</dbReference>
<name>A0A4Q2UKH0_9BACT</name>
<comment type="caution">
    <text evidence="2">The sequence shown here is derived from an EMBL/GenBank/DDBJ whole genome shotgun (WGS) entry which is preliminary data.</text>
</comment>
<accession>A0A4Q2UKH0</accession>
<dbReference type="SUPFAM" id="SSF47413">
    <property type="entry name" value="lambda repressor-like DNA-binding domains"/>
    <property type="match status" value="1"/>
</dbReference>
<dbReference type="InterPro" id="IPR001387">
    <property type="entry name" value="Cro/C1-type_HTH"/>
</dbReference>
<dbReference type="RefSeq" id="WP_077921401.1">
    <property type="nucleotide sequence ID" value="NZ_SBLB01000006.1"/>
</dbReference>